<feature type="DNA-binding region" description="H-T-H motif" evidence="4">
    <location>
        <begin position="38"/>
        <end position="57"/>
    </location>
</feature>
<sequence length="214" mass="23683">MEDEGRGDGRLLRGRRTREAVLDAAVALASVHGMEGLSFGRLAQHLGVSKSGLFAHWKEKEHLQLDTIDWARRQWTDRVVAPALRTPPGLRRVFALHEARLAFYADGALPGGCFFLAAQTEFDDRPGAVHTRLAESIHDWLAFIRSLLDEAIALGELPGHLDTGQLAYEIDALGESAVIHSRLVGREITFTRARRAVLERLRGHATDPDALPED</sequence>
<dbReference type="Pfam" id="PF16925">
    <property type="entry name" value="TetR_C_13"/>
    <property type="match status" value="1"/>
</dbReference>
<keyword evidence="1" id="KW-0805">Transcription regulation</keyword>
<organism evidence="6 7">
    <name type="scientific">Actinomadura rugatobispora</name>
    <dbReference type="NCBI Taxonomy" id="1994"/>
    <lineage>
        <taxon>Bacteria</taxon>
        <taxon>Bacillati</taxon>
        <taxon>Actinomycetota</taxon>
        <taxon>Actinomycetes</taxon>
        <taxon>Streptosporangiales</taxon>
        <taxon>Thermomonosporaceae</taxon>
        <taxon>Actinomadura</taxon>
    </lineage>
</organism>
<evidence type="ECO:0000256" key="2">
    <source>
        <dbReference type="ARBA" id="ARBA00023125"/>
    </source>
</evidence>
<accession>A0ABW0ZSM1</accession>
<keyword evidence="7" id="KW-1185">Reference proteome</keyword>
<evidence type="ECO:0000313" key="7">
    <source>
        <dbReference type="Proteomes" id="UP001596074"/>
    </source>
</evidence>
<dbReference type="EMBL" id="JBHSON010000012">
    <property type="protein sequence ID" value="MFC5746081.1"/>
    <property type="molecule type" value="Genomic_DNA"/>
</dbReference>
<dbReference type="InterPro" id="IPR011075">
    <property type="entry name" value="TetR_C"/>
</dbReference>
<dbReference type="InterPro" id="IPR036271">
    <property type="entry name" value="Tet_transcr_reg_TetR-rel_C_sf"/>
</dbReference>
<dbReference type="InterPro" id="IPR009057">
    <property type="entry name" value="Homeodomain-like_sf"/>
</dbReference>
<reference evidence="7" key="1">
    <citation type="journal article" date="2019" name="Int. J. Syst. Evol. Microbiol.">
        <title>The Global Catalogue of Microorganisms (GCM) 10K type strain sequencing project: providing services to taxonomists for standard genome sequencing and annotation.</title>
        <authorList>
            <consortium name="The Broad Institute Genomics Platform"/>
            <consortium name="The Broad Institute Genome Sequencing Center for Infectious Disease"/>
            <person name="Wu L."/>
            <person name="Ma J."/>
        </authorList>
    </citation>
    <scope>NUCLEOTIDE SEQUENCE [LARGE SCALE GENOMIC DNA]</scope>
    <source>
        <strain evidence="7">KCTC 42087</strain>
    </source>
</reference>
<dbReference type="SUPFAM" id="SSF46689">
    <property type="entry name" value="Homeodomain-like"/>
    <property type="match status" value="1"/>
</dbReference>
<dbReference type="PANTHER" id="PTHR47506:SF6">
    <property type="entry name" value="HTH-TYPE TRANSCRIPTIONAL REPRESSOR NEMR"/>
    <property type="match status" value="1"/>
</dbReference>
<comment type="caution">
    <text evidence="6">The sequence shown here is derived from an EMBL/GenBank/DDBJ whole genome shotgun (WGS) entry which is preliminary data.</text>
</comment>
<keyword evidence="2 4" id="KW-0238">DNA-binding</keyword>
<dbReference type="Gene3D" id="1.10.10.60">
    <property type="entry name" value="Homeodomain-like"/>
    <property type="match status" value="1"/>
</dbReference>
<dbReference type="Proteomes" id="UP001596074">
    <property type="component" value="Unassembled WGS sequence"/>
</dbReference>
<evidence type="ECO:0000256" key="4">
    <source>
        <dbReference type="PROSITE-ProRule" id="PRU00335"/>
    </source>
</evidence>
<dbReference type="PANTHER" id="PTHR47506">
    <property type="entry name" value="TRANSCRIPTIONAL REGULATORY PROTEIN"/>
    <property type="match status" value="1"/>
</dbReference>
<dbReference type="RefSeq" id="WP_378281704.1">
    <property type="nucleotide sequence ID" value="NZ_JBHSON010000012.1"/>
</dbReference>
<feature type="domain" description="HTH tetR-type" evidence="5">
    <location>
        <begin position="15"/>
        <end position="75"/>
    </location>
</feature>
<evidence type="ECO:0000259" key="5">
    <source>
        <dbReference type="PROSITE" id="PS50977"/>
    </source>
</evidence>
<dbReference type="PRINTS" id="PR00455">
    <property type="entry name" value="HTHTETR"/>
</dbReference>
<gene>
    <name evidence="6" type="ORF">ACFPZN_10710</name>
</gene>
<protein>
    <submittedName>
        <fullName evidence="6">TetR/AcrR family transcriptional regulator</fullName>
    </submittedName>
</protein>
<name>A0ABW0ZSM1_9ACTN</name>
<dbReference type="PROSITE" id="PS50977">
    <property type="entry name" value="HTH_TETR_2"/>
    <property type="match status" value="1"/>
</dbReference>
<dbReference type="InterPro" id="IPR001647">
    <property type="entry name" value="HTH_TetR"/>
</dbReference>
<evidence type="ECO:0000313" key="6">
    <source>
        <dbReference type="EMBL" id="MFC5746081.1"/>
    </source>
</evidence>
<evidence type="ECO:0000256" key="3">
    <source>
        <dbReference type="ARBA" id="ARBA00023163"/>
    </source>
</evidence>
<dbReference type="Pfam" id="PF00440">
    <property type="entry name" value="TetR_N"/>
    <property type="match status" value="1"/>
</dbReference>
<dbReference type="Gene3D" id="1.10.357.10">
    <property type="entry name" value="Tetracycline Repressor, domain 2"/>
    <property type="match status" value="1"/>
</dbReference>
<keyword evidence="3" id="KW-0804">Transcription</keyword>
<evidence type="ECO:0000256" key="1">
    <source>
        <dbReference type="ARBA" id="ARBA00023015"/>
    </source>
</evidence>
<dbReference type="SUPFAM" id="SSF48498">
    <property type="entry name" value="Tetracyclin repressor-like, C-terminal domain"/>
    <property type="match status" value="1"/>
</dbReference>
<proteinExistence type="predicted"/>